<dbReference type="SUPFAM" id="SSF51905">
    <property type="entry name" value="FAD/NAD(P)-binding domain"/>
    <property type="match status" value="2"/>
</dbReference>
<dbReference type="GO" id="GO:0004497">
    <property type="term" value="F:monooxygenase activity"/>
    <property type="evidence" value="ECO:0007669"/>
    <property type="project" value="TreeGrafter"/>
</dbReference>
<proteinExistence type="predicted"/>
<dbReference type="RefSeq" id="WP_209376941.1">
    <property type="nucleotide sequence ID" value="NZ_JAGIZA010000028.1"/>
</dbReference>
<dbReference type="InterPro" id="IPR032710">
    <property type="entry name" value="NTF2-like_dom_sf"/>
</dbReference>
<comment type="caution">
    <text evidence="3">The sequence shown here is derived from an EMBL/GenBank/DDBJ whole genome shotgun (WGS) entry which is preliminary data.</text>
</comment>
<dbReference type="PANTHER" id="PTHR43539">
    <property type="entry name" value="FLAVIN-BINDING MONOOXYGENASE-LIKE PROTEIN (AFU_ORTHOLOGUE AFUA_4G09220)"/>
    <property type="match status" value="1"/>
</dbReference>
<feature type="compositionally biased region" description="Basic and acidic residues" evidence="2">
    <location>
        <begin position="128"/>
        <end position="139"/>
    </location>
</feature>
<evidence type="ECO:0000313" key="4">
    <source>
        <dbReference type="Proteomes" id="UP000677537"/>
    </source>
</evidence>
<dbReference type="SUPFAM" id="SSF54427">
    <property type="entry name" value="NTF2-like"/>
    <property type="match status" value="1"/>
</dbReference>
<dbReference type="InterPro" id="IPR036188">
    <property type="entry name" value="FAD/NAD-bd_sf"/>
</dbReference>
<dbReference type="PRINTS" id="PR00411">
    <property type="entry name" value="PNDRDTASEI"/>
</dbReference>
<dbReference type="Pfam" id="PF13738">
    <property type="entry name" value="Pyr_redox_3"/>
    <property type="match status" value="1"/>
</dbReference>
<evidence type="ECO:0000256" key="2">
    <source>
        <dbReference type="SAM" id="MobiDB-lite"/>
    </source>
</evidence>
<accession>A0A940N3Y2</accession>
<sequence>MTVTTQAAEAVAGEWLAALSQRIAARDAAGAAALFHAESYWRDLLPFTWSIATFEAPSAIRTMLEETLARVEPTGFRLEPGTAKADGPVTEAWFRFETGTVRARGHIRLRDGRCWTLMTAALELKGHEERTGRTREAGAEHGAAPGRKSWRERREEEARAIGTTEQPYVLIVGGGQGGIVLGARLRRLGVPALIIDAHPRPGDAWRRRYRTLCLHDPVWNIHLPYLPFPGHWPVFTPKDRMADWLESYAGLMELDIWSSTRAEAARFDESKGEWEVTVRREGQPVTLRPKQLVLATGMSGAPQVPAYDGAETFRGVQLHSSAYRGGEDYAGKRCVVIGSNNSAHDIAAELWECGADVTMVQRSSTLVVKADTQLRHFGYKLYSEDALEAGIGTEQADFIAASRPYATLPPMHRALYDEIRREDAEFYRQLEAAGFMLDFGEDESGLSMKYLRRGSGYYIDVGASDLIIGGDIKLRSRVRVSRIVPEGVALDDGTVLPADLIVYATGFEPMESWIAGLVSEEAARRVGHVWGLGSGTRRDPGPWSGELRNMWKPTRQEGLWLQGGNLQQIRFYSRLFAIQLKARMEGIPTPVYDPKVFEAEAAEALL</sequence>
<dbReference type="Proteomes" id="UP000677537">
    <property type="component" value="Unassembled WGS sequence"/>
</dbReference>
<dbReference type="PANTHER" id="PTHR43539:SF68">
    <property type="entry name" value="FLAVIN-BINDING MONOOXYGENASE-LIKE PROTEIN (AFU_ORTHOLOGUE AFUA_4G09220)"/>
    <property type="match status" value="1"/>
</dbReference>
<protein>
    <submittedName>
        <fullName evidence="3">NAD(P)/FAD-dependent oxidoreductase</fullName>
    </submittedName>
</protein>
<feature type="region of interest" description="Disordered" evidence="2">
    <location>
        <begin position="128"/>
        <end position="154"/>
    </location>
</feature>
<dbReference type="AlphaFoldDB" id="A0A940N3Y2"/>
<keyword evidence="4" id="KW-1185">Reference proteome</keyword>
<evidence type="ECO:0000256" key="1">
    <source>
        <dbReference type="ARBA" id="ARBA00023002"/>
    </source>
</evidence>
<dbReference type="GO" id="GO:0050660">
    <property type="term" value="F:flavin adenine dinucleotide binding"/>
    <property type="evidence" value="ECO:0007669"/>
    <property type="project" value="TreeGrafter"/>
</dbReference>
<dbReference type="Gene3D" id="3.50.50.60">
    <property type="entry name" value="FAD/NAD(P)-binding domain"/>
    <property type="match status" value="2"/>
</dbReference>
<gene>
    <name evidence="3" type="ORF">J5Y10_25425</name>
</gene>
<organism evidence="3 4">
    <name type="scientific">Roseomonas indoligenes</name>
    <dbReference type="NCBI Taxonomy" id="2820811"/>
    <lineage>
        <taxon>Bacteria</taxon>
        <taxon>Pseudomonadati</taxon>
        <taxon>Pseudomonadota</taxon>
        <taxon>Alphaproteobacteria</taxon>
        <taxon>Acetobacterales</taxon>
        <taxon>Roseomonadaceae</taxon>
        <taxon>Roseomonas</taxon>
    </lineage>
</organism>
<dbReference type="InterPro" id="IPR050982">
    <property type="entry name" value="Auxin_biosynth/cation_transpt"/>
</dbReference>
<reference evidence="3" key="1">
    <citation type="submission" date="2021-03" db="EMBL/GenBank/DDBJ databases">
        <authorList>
            <person name="So Y."/>
        </authorList>
    </citation>
    <scope>NUCLEOTIDE SEQUENCE</scope>
    <source>
        <strain evidence="3">SG15</strain>
    </source>
</reference>
<name>A0A940N3Y2_9PROT</name>
<keyword evidence="1" id="KW-0560">Oxidoreductase</keyword>
<dbReference type="EMBL" id="JAGIZA010000028">
    <property type="protein sequence ID" value="MBP0496149.1"/>
    <property type="molecule type" value="Genomic_DNA"/>
</dbReference>
<evidence type="ECO:0000313" key="3">
    <source>
        <dbReference type="EMBL" id="MBP0496149.1"/>
    </source>
</evidence>